<dbReference type="EC" id="4.1.2.25" evidence="4"/>
<dbReference type="InterPro" id="IPR006156">
    <property type="entry name" value="Dihydroneopterin_aldolase"/>
</dbReference>
<name>A0A8J8CFE6_9ARCH</name>
<comment type="caution">
    <text evidence="10">The sequence shown here is derived from an EMBL/GenBank/DDBJ whole genome shotgun (WGS) entry which is preliminary data.</text>
</comment>
<dbReference type="SUPFAM" id="SSF55620">
    <property type="entry name" value="Tetrahydrobiopterin biosynthesis enzymes-like"/>
    <property type="match status" value="1"/>
</dbReference>
<evidence type="ECO:0000256" key="2">
    <source>
        <dbReference type="ARBA" id="ARBA00005013"/>
    </source>
</evidence>
<evidence type="ECO:0000256" key="1">
    <source>
        <dbReference type="ARBA" id="ARBA00001353"/>
    </source>
</evidence>
<dbReference type="CDD" id="cd00534">
    <property type="entry name" value="DHNA_DHNTPE"/>
    <property type="match status" value="1"/>
</dbReference>
<dbReference type="Gene3D" id="3.30.1130.10">
    <property type="match status" value="1"/>
</dbReference>
<organism evidence="10 11">
    <name type="scientific">Candidatus Sysuiplasma superficiale</name>
    <dbReference type="NCBI Taxonomy" id="2823368"/>
    <lineage>
        <taxon>Archaea</taxon>
        <taxon>Methanobacteriati</taxon>
        <taxon>Thermoplasmatota</taxon>
        <taxon>Thermoplasmata</taxon>
        <taxon>Candidatus Sysuiplasmatales</taxon>
        <taxon>Candidatus Sysuiplasmataceae</taxon>
        <taxon>Candidatus Sysuiplasma</taxon>
    </lineage>
</organism>
<evidence type="ECO:0000256" key="7">
    <source>
        <dbReference type="ARBA" id="ARBA00032903"/>
    </source>
</evidence>
<dbReference type="GO" id="GO:0004150">
    <property type="term" value="F:dihydroneopterin aldolase activity"/>
    <property type="evidence" value="ECO:0007669"/>
    <property type="project" value="UniProtKB-EC"/>
</dbReference>
<evidence type="ECO:0000313" key="11">
    <source>
        <dbReference type="Proteomes" id="UP000750197"/>
    </source>
</evidence>
<dbReference type="GO" id="GO:0046656">
    <property type="term" value="P:folic acid biosynthetic process"/>
    <property type="evidence" value="ECO:0007669"/>
    <property type="project" value="UniProtKB-KW"/>
</dbReference>
<dbReference type="NCBIfam" id="TIGR00526">
    <property type="entry name" value="folB_dom"/>
    <property type="match status" value="1"/>
</dbReference>
<keyword evidence="6" id="KW-0456">Lyase</keyword>
<dbReference type="AlphaFoldDB" id="A0A8J8CFE6"/>
<comment type="similarity">
    <text evidence="3">Belongs to the DHNA family.</text>
</comment>
<dbReference type="EMBL" id="JAGVSJ010000008">
    <property type="protein sequence ID" value="MBX8631764.1"/>
    <property type="molecule type" value="Genomic_DNA"/>
</dbReference>
<comment type="catalytic activity">
    <reaction evidence="1">
        <text>7,8-dihydroneopterin = 6-hydroxymethyl-7,8-dihydropterin + glycolaldehyde</text>
        <dbReference type="Rhea" id="RHEA:10540"/>
        <dbReference type="ChEBI" id="CHEBI:17001"/>
        <dbReference type="ChEBI" id="CHEBI:17071"/>
        <dbReference type="ChEBI" id="CHEBI:44841"/>
        <dbReference type="EC" id="4.1.2.25"/>
    </reaction>
</comment>
<dbReference type="InterPro" id="IPR006157">
    <property type="entry name" value="FolB_dom"/>
</dbReference>
<evidence type="ECO:0000256" key="6">
    <source>
        <dbReference type="ARBA" id="ARBA00023239"/>
    </source>
</evidence>
<dbReference type="SMART" id="SM00905">
    <property type="entry name" value="FolB"/>
    <property type="match status" value="1"/>
</dbReference>
<gene>
    <name evidence="9" type="ORF">J9259_04495</name>
    <name evidence="10" type="ORF">KIY12_01175</name>
</gene>
<protein>
    <recommendedName>
        <fullName evidence="4">dihydroneopterin aldolase</fullName>
        <ecNumber evidence="4">4.1.2.25</ecNumber>
    </recommendedName>
    <alternativeName>
        <fullName evidence="7">7,8-dihydroneopterin aldolase</fullName>
    </alternativeName>
</protein>
<dbReference type="Proteomes" id="UP000750197">
    <property type="component" value="Unassembled WGS sequence"/>
</dbReference>
<proteinExistence type="inferred from homology"/>
<evidence type="ECO:0000313" key="9">
    <source>
        <dbReference type="EMBL" id="MBX8631764.1"/>
    </source>
</evidence>
<dbReference type="PANTHER" id="PTHR42844">
    <property type="entry name" value="DIHYDRONEOPTERIN ALDOLASE 1-RELATED"/>
    <property type="match status" value="1"/>
</dbReference>
<dbReference type="InterPro" id="IPR043133">
    <property type="entry name" value="GTP-CH-I_C/QueF"/>
</dbReference>
<accession>A0A8J8CFE6</accession>
<evidence type="ECO:0000256" key="5">
    <source>
        <dbReference type="ARBA" id="ARBA00022909"/>
    </source>
</evidence>
<dbReference type="Pfam" id="PF02152">
    <property type="entry name" value="FolB"/>
    <property type="match status" value="1"/>
</dbReference>
<keyword evidence="5" id="KW-0289">Folate biosynthesis</keyword>
<reference evidence="10" key="1">
    <citation type="submission" date="2021-05" db="EMBL/GenBank/DDBJ databases">
        <title>Genomic insights into ecological role and evolution of a novel Thermoplasmata order Candidatus Sysuiplasmatales.</title>
        <authorList>
            <person name="Yuan Y."/>
        </authorList>
    </citation>
    <scope>NUCLEOTIDE SEQUENCE</scope>
    <source>
        <strain evidence="10">TUT19-bin139</strain>
        <strain evidence="9">YP2-bin.285</strain>
    </source>
</reference>
<evidence type="ECO:0000256" key="3">
    <source>
        <dbReference type="ARBA" id="ARBA00005708"/>
    </source>
</evidence>
<comment type="pathway">
    <text evidence="2">Cofactor biosynthesis; tetrahydrofolate biosynthesis; 2-amino-4-hydroxy-6-hydroxymethyl-7,8-dihydropteridine diphosphate from 7,8-dihydroneopterin triphosphate: step 3/4.</text>
</comment>
<dbReference type="PANTHER" id="PTHR42844:SF1">
    <property type="entry name" value="DIHYDRONEOPTERIN ALDOLASE 1-RELATED"/>
    <property type="match status" value="1"/>
</dbReference>
<dbReference type="EMBL" id="JAHEAC010000004">
    <property type="protein sequence ID" value="MBX8643331.1"/>
    <property type="molecule type" value="Genomic_DNA"/>
</dbReference>
<sequence length="129" mass="14621">MLGSDNCEENSIIIRELRLRCIVGINEHERHQKQDVLISLELWTDFKKAVESDSIENAADYKSLTKEIITKVEASKYFLVETLADMVARICLSRENIRKVLVVVEKPGALRFASSVGVRIVRSKSDAND</sequence>
<dbReference type="Proteomes" id="UP000716004">
    <property type="component" value="Unassembled WGS sequence"/>
</dbReference>
<evidence type="ECO:0000256" key="4">
    <source>
        <dbReference type="ARBA" id="ARBA00013043"/>
    </source>
</evidence>
<feature type="domain" description="Dihydroneopterin aldolase/epimerase" evidence="8">
    <location>
        <begin position="12"/>
        <end position="122"/>
    </location>
</feature>
<evidence type="ECO:0000313" key="10">
    <source>
        <dbReference type="EMBL" id="MBX8643331.1"/>
    </source>
</evidence>
<evidence type="ECO:0000259" key="8">
    <source>
        <dbReference type="SMART" id="SM00905"/>
    </source>
</evidence>
<dbReference type="GO" id="GO:0005737">
    <property type="term" value="C:cytoplasm"/>
    <property type="evidence" value="ECO:0007669"/>
    <property type="project" value="TreeGrafter"/>
</dbReference>